<dbReference type="InterPro" id="IPR041118">
    <property type="entry name" value="Rx_N"/>
</dbReference>
<evidence type="ECO:0000313" key="13">
    <source>
        <dbReference type="Proteomes" id="UP000811246"/>
    </source>
</evidence>
<gene>
    <name evidence="12" type="ORF">I3842_16G088300</name>
</gene>
<dbReference type="InterPro" id="IPR002182">
    <property type="entry name" value="NB-ARC"/>
</dbReference>
<organism evidence="12 13">
    <name type="scientific">Carya illinoinensis</name>
    <name type="common">Pecan</name>
    <dbReference type="NCBI Taxonomy" id="32201"/>
    <lineage>
        <taxon>Eukaryota</taxon>
        <taxon>Viridiplantae</taxon>
        <taxon>Streptophyta</taxon>
        <taxon>Embryophyta</taxon>
        <taxon>Tracheophyta</taxon>
        <taxon>Spermatophyta</taxon>
        <taxon>Magnoliopsida</taxon>
        <taxon>eudicotyledons</taxon>
        <taxon>Gunneridae</taxon>
        <taxon>Pentapetalae</taxon>
        <taxon>rosids</taxon>
        <taxon>fabids</taxon>
        <taxon>Fagales</taxon>
        <taxon>Juglandaceae</taxon>
        <taxon>Carya</taxon>
    </lineage>
</organism>
<dbReference type="EMBL" id="CM031840">
    <property type="protein sequence ID" value="KAG6673003.1"/>
    <property type="molecule type" value="Genomic_DNA"/>
</dbReference>
<evidence type="ECO:0008006" key="14">
    <source>
        <dbReference type="Google" id="ProtNLM"/>
    </source>
</evidence>
<feature type="region of interest" description="Disordered" evidence="7">
    <location>
        <begin position="148"/>
        <end position="169"/>
    </location>
</feature>
<dbReference type="Pfam" id="PF25019">
    <property type="entry name" value="LRR_R13L1-DRL21"/>
    <property type="match status" value="1"/>
</dbReference>
<proteinExistence type="predicted"/>
<dbReference type="InterPro" id="IPR038005">
    <property type="entry name" value="RX-like_CC"/>
</dbReference>
<feature type="domain" description="Disease resistance N-terminal" evidence="9">
    <location>
        <begin position="6"/>
        <end position="97"/>
    </location>
</feature>
<evidence type="ECO:0000259" key="9">
    <source>
        <dbReference type="Pfam" id="PF18052"/>
    </source>
</evidence>
<dbReference type="FunFam" id="3.40.50.300:FF:001091">
    <property type="entry name" value="Probable disease resistance protein At1g61300"/>
    <property type="match status" value="1"/>
</dbReference>
<dbReference type="InterPro" id="IPR058922">
    <property type="entry name" value="WHD_DRP"/>
</dbReference>
<keyword evidence="5" id="KW-0067">ATP-binding</keyword>
<dbReference type="GO" id="GO:0006952">
    <property type="term" value="P:defense response"/>
    <property type="evidence" value="ECO:0007669"/>
    <property type="project" value="UniProtKB-KW"/>
</dbReference>
<feature type="domain" description="R13L1/DRL21-like LRR repeat region" evidence="11">
    <location>
        <begin position="704"/>
        <end position="831"/>
    </location>
</feature>
<protein>
    <recommendedName>
        <fullName evidence="14">Disease resistance RPP13-like protein 1</fullName>
    </recommendedName>
</protein>
<evidence type="ECO:0000259" key="11">
    <source>
        <dbReference type="Pfam" id="PF25019"/>
    </source>
</evidence>
<dbReference type="EMBL" id="CM031840">
    <property type="protein sequence ID" value="KAG6673004.1"/>
    <property type="molecule type" value="Genomic_DNA"/>
</dbReference>
<evidence type="ECO:0000256" key="3">
    <source>
        <dbReference type="ARBA" id="ARBA00022741"/>
    </source>
</evidence>
<feature type="domain" description="NB-ARC" evidence="8">
    <location>
        <begin position="182"/>
        <end position="358"/>
    </location>
</feature>
<keyword evidence="6" id="KW-0175">Coiled coil</keyword>
<dbReference type="Proteomes" id="UP000811246">
    <property type="component" value="Chromosome 16"/>
</dbReference>
<evidence type="ECO:0000256" key="6">
    <source>
        <dbReference type="SAM" id="Coils"/>
    </source>
</evidence>
<feature type="coiled-coil region" evidence="6">
    <location>
        <begin position="28"/>
        <end position="55"/>
    </location>
</feature>
<dbReference type="InterPro" id="IPR056789">
    <property type="entry name" value="LRR_R13L1-DRL21"/>
</dbReference>
<dbReference type="CDD" id="cd14798">
    <property type="entry name" value="RX-CC_like"/>
    <property type="match status" value="1"/>
</dbReference>
<evidence type="ECO:0000259" key="10">
    <source>
        <dbReference type="Pfam" id="PF23559"/>
    </source>
</evidence>
<dbReference type="PANTHER" id="PTHR36766">
    <property type="entry name" value="PLANT BROAD-SPECTRUM MILDEW RESISTANCE PROTEIN RPW8"/>
    <property type="match status" value="1"/>
</dbReference>
<evidence type="ECO:0000256" key="5">
    <source>
        <dbReference type="ARBA" id="ARBA00022840"/>
    </source>
</evidence>
<dbReference type="Pfam" id="PF00931">
    <property type="entry name" value="NB-ARC"/>
    <property type="match status" value="1"/>
</dbReference>
<dbReference type="Pfam" id="PF18052">
    <property type="entry name" value="Rx_N"/>
    <property type="match status" value="1"/>
</dbReference>
<evidence type="ECO:0000256" key="1">
    <source>
        <dbReference type="ARBA" id="ARBA00022614"/>
    </source>
</evidence>
<evidence type="ECO:0000256" key="7">
    <source>
        <dbReference type="SAM" id="MobiDB-lite"/>
    </source>
</evidence>
<dbReference type="GO" id="GO:0043531">
    <property type="term" value="F:ADP binding"/>
    <property type="evidence" value="ECO:0007669"/>
    <property type="project" value="InterPro"/>
</dbReference>
<name>A0A922D5Y9_CARIL</name>
<comment type="caution">
    <text evidence="12">The sequence shown here is derived from an EMBL/GenBank/DDBJ whole genome shotgun (WGS) entry which is preliminary data.</text>
</comment>
<sequence length="1402" mass="158590">MADQLLSAILQVLFDRLMSPELLKFARREGLRKQLEKWGETMERIREVLDDAEEKQQTKKTVKAWLDDLRDLAYDVEDILDEFATEALQSKLMAGESQASASMVRNLVPACCTSLTPSAVKIKFRLGSKIEKINTRFNDLVTQKDQLNLKENVSPSPNKRRERPPSTSLVTEDHIYGREEVKEDVLQLLVSEKHSDASNKVPNVIPIVGMGGIGKTTLAQLVYNDKKVESLFDLKAWAYVSEDFDVAAVTKTILQSMSKKLDCADKDLNWLQVELNKILLGKRFLVILDDVWNENYNDWTLLRAPFEAGAQGSSIIITTRNQGVSSLTRTIKVRPFQLELLSNDACLSIFSQHALDARDLSAHPDLKDIGEELVRRCKGLPLAVKTIAGVLRSKHEDRNEWEKVLNSKIWDIPEERSGIAPALMLSYHNLPSHLKRCFAYCSILLKDYEFEEKQVVLLWMAEGLIQPRQDDEEMEDLGSEYFRSLLSRSFFQQSRINKSQFLMHDLIHDLAQTVAGDICFRMEERPGDSKQENIPIKARHSSYLASGYNVTKRFEVFSKLTRLRTFLPLMPPNSGKCYLAHHVHLELVPTLRCLRVLSFNGYYITKLSDSIGDLKHLRYLDLSKTRIRLLPESITSLYNLQTLLLEDCTCLKKLPSMFRNLVNLRHLNIEGAYCLEGMPVQIGKLTCLQTLSNLVVGKDNCSGLKELGPLKHLQGTLRISRLENVMEAEDAKDAELIKKSKISALLLEWSRDIDGSKGRTSELEILDGLRPQNDLVELVLRYYGGTTLPNWLTPPSFPRMVSLTLENCYKCTSLPPMGQLPSLKTLWISGMASVKSVGSEFCGGNCLAQCFRSLETLHFSNMEEWENWSPCEEFPNLRELSLIRCPKLLGKLPNNLPLLSKAMIDNCELLACGGKVTFKEGVCVRKFTFEGGVMCVRKVTFKSHPPISNQLTRQVVQGLKMEGLVELEKLTINSCEELTTLWSDNEGSLPQHPFLYALGVYNCSKLVSLVAEEVDKKHLQLGISSRIMSIRIWNCRALESLPKAMMYNNTCLKYIEIKQCDSLTHFARSQLPPTLKQLHISECKSMRNLVKDDDDIRNSTTCSSGITSLLEVLVIADCPTLESLTSSGELAATLQRLCIHNCPKLESVAKSFHHNSFLTTIRISKCENLQFLNGVETLLLPSNLRELSISDCEKMQGLQNGIYNLTTLRDLEIGKCPSILSFPKEGFPTNLTRLRIYGLKITDALFESGLDNLTFLKELGIGGYQHLVSFPEMTLPASLTSLSISGLSKLECLSSKRLRKLTSLRELYISNCEELMFLSEDGLPPSLRKLSISKCPKITNFPKDGLPPLLGELYISQCPLLKERCKKDRGEEWLKIVDIPCVLIDFNIIIRDSEEKETLFPF</sequence>
<dbReference type="Pfam" id="PF23559">
    <property type="entry name" value="WHD_DRP"/>
    <property type="match status" value="1"/>
</dbReference>
<accession>A0A922D5Y9</accession>
<evidence type="ECO:0000256" key="4">
    <source>
        <dbReference type="ARBA" id="ARBA00022821"/>
    </source>
</evidence>
<feature type="domain" description="Disease resistance protein winged helix" evidence="10">
    <location>
        <begin position="446"/>
        <end position="511"/>
    </location>
</feature>
<reference evidence="12" key="1">
    <citation type="submission" date="2021-01" db="EMBL/GenBank/DDBJ databases">
        <authorList>
            <person name="Lovell J.T."/>
            <person name="Bentley N."/>
            <person name="Bhattarai G."/>
            <person name="Jenkins J.W."/>
            <person name="Sreedasyam A."/>
            <person name="Alarcon Y."/>
            <person name="Bock C."/>
            <person name="Boston L."/>
            <person name="Carlson J."/>
            <person name="Cervantes K."/>
            <person name="Clermont K."/>
            <person name="Krom N."/>
            <person name="Kubenka K."/>
            <person name="Mamidi S."/>
            <person name="Mattison C."/>
            <person name="Monteros M."/>
            <person name="Pisani C."/>
            <person name="Plott C."/>
            <person name="Rajasekar S."/>
            <person name="Rhein H.S."/>
            <person name="Rohla C."/>
            <person name="Song M."/>
            <person name="Hilaire R.S."/>
            <person name="Shu S."/>
            <person name="Wells L."/>
            <person name="Wang X."/>
            <person name="Webber J."/>
            <person name="Heerema R.J."/>
            <person name="Klein P."/>
            <person name="Conner P."/>
            <person name="Grauke L."/>
            <person name="Grimwood J."/>
            <person name="Schmutz J."/>
            <person name="Randall J.J."/>
        </authorList>
    </citation>
    <scope>NUCLEOTIDE SEQUENCE</scope>
    <source>
        <tissue evidence="12">Leaf</tissue>
    </source>
</reference>
<keyword evidence="2" id="KW-0677">Repeat</keyword>
<dbReference type="GO" id="GO:0005524">
    <property type="term" value="F:ATP binding"/>
    <property type="evidence" value="ECO:0007669"/>
    <property type="project" value="UniProtKB-KW"/>
</dbReference>
<evidence type="ECO:0000259" key="8">
    <source>
        <dbReference type="Pfam" id="PF00931"/>
    </source>
</evidence>
<evidence type="ECO:0000313" key="12">
    <source>
        <dbReference type="EMBL" id="KAG6673003.1"/>
    </source>
</evidence>
<dbReference type="FunFam" id="1.10.10.10:FF:000322">
    <property type="entry name" value="Probable disease resistance protein At1g63360"/>
    <property type="match status" value="1"/>
</dbReference>
<evidence type="ECO:0000256" key="2">
    <source>
        <dbReference type="ARBA" id="ARBA00022737"/>
    </source>
</evidence>
<keyword evidence="3" id="KW-0547">Nucleotide-binding</keyword>
<keyword evidence="4" id="KW-0611">Plant defense</keyword>
<feature type="compositionally biased region" description="Polar residues" evidence="7">
    <location>
        <begin position="148"/>
        <end position="157"/>
    </location>
</feature>
<keyword evidence="1" id="KW-0433">Leucine-rich repeat</keyword>
<dbReference type="PANTHER" id="PTHR36766:SF51">
    <property type="entry name" value="DISEASE RESISTANCE RPP13-LIKE PROTEIN 1"/>
    <property type="match status" value="1"/>
</dbReference>